<dbReference type="RefSeq" id="WP_129209115.1">
    <property type="nucleotide sequence ID" value="NZ_BMGU01000005.1"/>
</dbReference>
<dbReference type="AlphaFoldDB" id="A0A4Q1SBJ2"/>
<name>A0A4Q1SBJ2_9BACT</name>
<feature type="region of interest" description="Disordered" evidence="1">
    <location>
        <begin position="339"/>
        <end position="384"/>
    </location>
</feature>
<organism evidence="3 4">
    <name type="scientific">Silvibacterium dinghuense</name>
    <dbReference type="NCBI Taxonomy" id="1560006"/>
    <lineage>
        <taxon>Bacteria</taxon>
        <taxon>Pseudomonadati</taxon>
        <taxon>Acidobacteriota</taxon>
        <taxon>Terriglobia</taxon>
        <taxon>Terriglobales</taxon>
        <taxon>Acidobacteriaceae</taxon>
        <taxon>Silvibacterium</taxon>
    </lineage>
</organism>
<evidence type="ECO:0000256" key="2">
    <source>
        <dbReference type="SAM" id="Phobius"/>
    </source>
</evidence>
<keyword evidence="4" id="KW-1185">Reference proteome</keyword>
<evidence type="ECO:0000256" key="1">
    <source>
        <dbReference type="SAM" id="MobiDB-lite"/>
    </source>
</evidence>
<feature type="transmembrane region" description="Helical" evidence="2">
    <location>
        <begin position="279"/>
        <end position="301"/>
    </location>
</feature>
<comment type="caution">
    <text evidence="3">The sequence shown here is derived from an EMBL/GenBank/DDBJ whole genome shotgun (WGS) entry which is preliminary data.</text>
</comment>
<accession>A0A4Q1SBJ2</accession>
<keyword evidence="2" id="KW-0472">Membrane</keyword>
<gene>
    <name evidence="3" type="ORF">ESZ00_14965</name>
</gene>
<keyword evidence="2" id="KW-1133">Transmembrane helix</keyword>
<evidence type="ECO:0000313" key="3">
    <source>
        <dbReference type="EMBL" id="RXS94377.1"/>
    </source>
</evidence>
<feature type="transmembrane region" description="Helical" evidence="2">
    <location>
        <begin position="6"/>
        <end position="25"/>
    </location>
</feature>
<feature type="compositionally biased region" description="Gly residues" evidence="1">
    <location>
        <begin position="350"/>
        <end position="368"/>
    </location>
</feature>
<feature type="transmembrane region" description="Helical" evidence="2">
    <location>
        <begin position="178"/>
        <end position="197"/>
    </location>
</feature>
<dbReference type="Proteomes" id="UP000290253">
    <property type="component" value="Unassembled WGS sequence"/>
</dbReference>
<dbReference type="OrthoDB" id="6286374at2"/>
<reference evidence="3 4" key="1">
    <citation type="journal article" date="2016" name="Int. J. Syst. Evol. Microbiol.">
        <title>Acidipila dinghuensis sp. nov., an acidobacterium isolated from forest soil.</title>
        <authorList>
            <person name="Jiang Y.W."/>
            <person name="Wang J."/>
            <person name="Chen M.H."/>
            <person name="Lv Y.Y."/>
            <person name="Qiu L.H."/>
        </authorList>
    </citation>
    <scope>NUCLEOTIDE SEQUENCE [LARGE SCALE GENOMIC DNA]</scope>
    <source>
        <strain evidence="3 4">DHOF10</strain>
    </source>
</reference>
<evidence type="ECO:0000313" key="4">
    <source>
        <dbReference type="Proteomes" id="UP000290253"/>
    </source>
</evidence>
<protein>
    <submittedName>
        <fullName evidence="3">Uncharacterized protein</fullName>
    </submittedName>
</protein>
<proteinExistence type="predicted"/>
<dbReference type="EMBL" id="SDMK01000003">
    <property type="protein sequence ID" value="RXS94377.1"/>
    <property type="molecule type" value="Genomic_DNA"/>
</dbReference>
<sequence>MERVLGVAIGISVVCLMLSIIASHLQELWASFTSRRAASLASAIDNMLGKSVAAEFFAHPLIQTISFSAPRVTVTLHDGKVSPRKQEGGAAASRPSYIPSTLFSRVLIAILAERHNMRGAPLHSLVEKVDDVDLKRRLQAVLEGTEQRAGASTLALEQWYDNTMDRINGLYKKNTQTILLYLGIALAVLCNANLFSITEKLWSSEDARTVLTTTAQMYSCRDAGGCTDERYRDARSEMTGHLERYIPVGYHQTAKYWRYAGKTLEGGSWDDRLEIAWSWVLHLAGWGLTGIAVSLGAPFWFDAVNKLINIRLAGDRPPRAEPPPIVAAPQVTGPVVNVVTPDAGPDLAGGQPGGTGPDPGGNGGGNADGGTEVVVDPVASGPST</sequence>
<keyword evidence="2" id="KW-0812">Transmembrane</keyword>